<dbReference type="Proteomes" id="UP000004038">
    <property type="component" value="Unassembled WGS sequence"/>
</dbReference>
<name>H0G839_RHIML</name>
<keyword evidence="1" id="KW-0812">Transmembrane</keyword>
<dbReference type="EMBL" id="AGVV01000084">
    <property type="protein sequence ID" value="EHK74556.1"/>
    <property type="molecule type" value="Genomic_DNA"/>
</dbReference>
<reference evidence="2 3" key="1">
    <citation type="journal article" date="2012" name="J. Bacteriol.">
        <title>Draft Genome Sequence of Sinorhizobium meliloti CCNWSX0020, a Nitrogen-Fixing Symbiont with Copper Tolerance Capability Isolated from Lead-Zinc Mine Tailings.</title>
        <authorList>
            <person name="Li Z."/>
            <person name="Ma Z."/>
            <person name="Hao X."/>
            <person name="Wei G."/>
        </authorList>
    </citation>
    <scope>NUCLEOTIDE SEQUENCE [LARGE SCALE GENOMIC DNA]</scope>
    <source>
        <strain evidence="2 3">CCNWSX0020</strain>
    </source>
</reference>
<proteinExistence type="predicted"/>
<gene>
    <name evidence="2" type="ORF">SM0020_28370</name>
</gene>
<dbReference type="AlphaFoldDB" id="H0G839"/>
<evidence type="ECO:0000313" key="3">
    <source>
        <dbReference type="Proteomes" id="UP000004038"/>
    </source>
</evidence>
<evidence type="ECO:0000256" key="1">
    <source>
        <dbReference type="SAM" id="Phobius"/>
    </source>
</evidence>
<keyword evidence="1" id="KW-0472">Membrane</keyword>
<evidence type="ECO:0000313" key="2">
    <source>
        <dbReference type="EMBL" id="EHK74556.1"/>
    </source>
</evidence>
<sequence length="31" mass="3378">MRPAERVKIIEWISTIAAVALLALLVNAMLA</sequence>
<feature type="transmembrane region" description="Helical" evidence="1">
    <location>
        <begin position="12"/>
        <end position="30"/>
    </location>
</feature>
<organism evidence="2 3">
    <name type="scientific">Sinorhizobium meliloti CCNWSX0020</name>
    <dbReference type="NCBI Taxonomy" id="1107881"/>
    <lineage>
        <taxon>Bacteria</taxon>
        <taxon>Pseudomonadati</taxon>
        <taxon>Pseudomonadota</taxon>
        <taxon>Alphaproteobacteria</taxon>
        <taxon>Hyphomicrobiales</taxon>
        <taxon>Rhizobiaceae</taxon>
        <taxon>Sinorhizobium/Ensifer group</taxon>
        <taxon>Sinorhizobium</taxon>
    </lineage>
</organism>
<protein>
    <submittedName>
        <fullName evidence="2">Uncharacterized protein</fullName>
    </submittedName>
</protein>
<keyword evidence="1" id="KW-1133">Transmembrane helix</keyword>
<accession>H0G839</accession>